<evidence type="ECO:0000313" key="4">
    <source>
        <dbReference type="Proteomes" id="UP000663570"/>
    </source>
</evidence>
<evidence type="ECO:0000256" key="1">
    <source>
        <dbReference type="SAM" id="Coils"/>
    </source>
</evidence>
<keyword evidence="2" id="KW-0732">Signal</keyword>
<feature type="chain" id="PRO_5045344277" description="TonB-dependent receptor" evidence="2">
    <location>
        <begin position="22"/>
        <end position="469"/>
    </location>
</feature>
<dbReference type="SUPFAM" id="SSF56935">
    <property type="entry name" value="Porins"/>
    <property type="match status" value="1"/>
</dbReference>
<keyword evidence="4" id="KW-1185">Reference proteome</keyword>
<sequence>MFQRKLLSASLLLALTTPVHAAESADVAKLRKEIEAMRANYESRIQALEKRLETAEARSAAPAVAVAPSVAPATVTEPAVAAPQATPVAAAPQSSDSAFNPAISLILAGQYTYTKRDPANYAITGFPVPSDAEIGPGDRGFNLGESELGLSANIDHRFRGVANIALHGDNSLSVEEAYVQTMGLDHGLGLKVGRYLSGIGYLNETHAHTWDFVDAPLAYQAFVGGQYGDDGVQLRWLAPTDTYLEFGAELGRGRAFPGSDAGGNGAGGGAVYGHIGGDIGESHSWRAGLSYLQAKAKEQLWEVADLAGNSVSNAFTGDTRLWIADFVWKWAPMGNATVQNFKLQGEYLRRSQKGDLAYDTAGANSSDAYRSTQSGWYLQGIYQFMPQWRVGLRGEQLQHGTVDYGLNAASLAASSYDPARASLMLDYNPSEFSRIRLQFTRDLSREGLADSQAFIQYQMSLGAHGAHTY</sequence>
<feature type="signal peptide" evidence="2">
    <location>
        <begin position="1"/>
        <end position="21"/>
    </location>
</feature>
<dbReference type="Gene3D" id="2.40.160.10">
    <property type="entry name" value="Porin"/>
    <property type="match status" value="1"/>
</dbReference>
<evidence type="ECO:0000313" key="3">
    <source>
        <dbReference type="EMBL" id="QSI77113.1"/>
    </source>
</evidence>
<proteinExistence type="predicted"/>
<protein>
    <recommendedName>
        <fullName evidence="5">TonB-dependent receptor</fullName>
    </recommendedName>
</protein>
<gene>
    <name evidence="3" type="ORF">JY500_00225</name>
</gene>
<feature type="coiled-coil region" evidence="1">
    <location>
        <begin position="20"/>
        <end position="58"/>
    </location>
</feature>
<name>A0ABX7M8N9_9RHOO</name>
<evidence type="ECO:0008006" key="5">
    <source>
        <dbReference type="Google" id="ProtNLM"/>
    </source>
</evidence>
<evidence type="ECO:0000256" key="2">
    <source>
        <dbReference type="SAM" id="SignalP"/>
    </source>
</evidence>
<dbReference type="EMBL" id="CP071060">
    <property type="protein sequence ID" value="QSI77113.1"/>
    <property type="molecule type" value="Genomic_DNA"/>
</dbReference>
<accession>A0ABX7M8N9</accession>
<dbReference type="Proteomes" id="UP000663570">
    <property type="component" value="Chromosome"/>
</dbReference>
<dbReference type="RefSeq" id="WP_206254658.1">
    <property type="nucleotide sequence ID" value="NZ_CP071060.1"/>
</dbReference>
<dbReference type="InterPro" id="IPR023614">
    <property type="entry name" value="Porin_dom_sf"/>
</dbReference>
<keyword evidence="1" id="KW-0175">Coiled coil</keyword>
<reference evidence="3 4" key="1">
    <citation type="submission" date="2021-02" db="EMBL/GenBank/DDBJ databases">
        <title>Niveibacterium changnyeongensis HC41.</title>
        <authorList>
            <person name="Kang M."/>
        </authorList>
    </citation>
    <scope>NUCLEOTIDE SEQUENCE [LARGE SCALE GENOMIC DNA]</scope>
    <source>
        <strain evidence="3 4">HC41</strain>
    </source>
</reference>
<organism evidence="3 4">
    <name type="scientific">Niveibacterium microcysteis</name>
    <dbReference type="NCBI Taxonomy" id="2811415"/>
    <lineage>
        <taxon>Bacteria</taxon>
        <taxon>Pseudomonadati</taxon>
        <taxon>Pseudomonadota</taxon>
        <taxon>Betaproteobacteria</taxon>
        <taxon>Rhodocyclales</taxon>
        <taxon>Rhodocyclaceae</taxon>
        <taxon>Niveibacterium</taxon>
    </lineage>
</organism>